<sequence>MTFKKTSQKFGQWADSKTGGVHGLGFNSEGELTEFVNHFKQYVEATKGSPCTSSSSNGRPSDSSHSALSNGPAIGALSPMVSMSSITHTTLQPGVLPPPPPQISSTGTPATAILADGPGQPVYLPQTSQLLQQQLKQAQAQVRRLEAEINATKRQVSTAGLSSEVSEFSSVALSKIELASRCQA</sequence>
<feature type="compositionally biased region" description="Polar residues" evidence="2">
    <location>
        <begin position="1"/>
        <end position="10"/>
    </location>
</feature>
<dbReference type="SUPFAM" id="SSF50729">
    <property type="entry name" value="PH domain-like"/>
    <property type="match status" value="1"/>
</dbReference>
<evidence type="ECO:0000256" key="1">
    <source>
        <dbReference type="SAM" id="Coils"/>
    </source>
</evidence>
<feature type="domain" description="WH1" evidence="3">
    <location>
        <begin position="1"/>
        <end position="46"/>
    </location>
</feature>
<protein>
    <submittedName>
        <fullName evidence="4">Homer protein 2</fullName>
    </submittedName>
</protein>
<evidence type="ECO:0000259" key="3">
    <source>
        <dbReference type="PROSITE" id="PS50229"/>
    </source>
</evidence>
<evidence type="ECO:0000256" key="2">
    <source>
        <dbReference type="SAM" id="MobiDB-lite"/>
    </source>
</evidence>
<dbReference type="AlphaFoldDB" id="A0A8E0RWI2"/>
<dbReference type="InterPro" id="IPR011993">
    <property type="entry name" value="PH-like_dom_sf"/>
</dbReference>
<feature type="region of interest" description="Disordered" evidence="2">
    <location>
        <begin position="47"/>
        <end position="73"/>
    </location>
</feature>
<comment type="caution">
    <text evidence="4">The sequence shown here is derived from an EMBL/GenBank/DDBJ whole genome shotgun (WGS) entry which is preliminary data.</text>
</comment>
<organism evidence="4 5">
    <name type="scientific">Fasciolopsis buskii</name>
    <dbReference type="NCBI Taxonomy" id="27845"/>
    <lineage>
        <taxon>Eukaryota</taxon>
        <taxon>Metazoa</taxon>
        <taxon>Spiralia</taxon>
        <taxon>Lophotrochozoa</taxon>
        <taxon>Platyhelminthes</taxon>
        <taxon>Trematoda</taxon>
        <taxon>Digenea</taxon>
        <taxon>Plagiorchiida</taxon>
        <taxon>Echinostomata</taxon>
        <taxon>Echinostomatoidea</taxon>
        <taxon>Fasciolidae</taxon>
        <taxon>Fasciolopsis</taxon>
    </lineage>
</organism>
<dbReference type="Pfam" id="PF00568">
    <property type="entry name" value="WH1"/>
    <property type="match status" value="1"/>
</dbReference>
<evidence type="ECO:0000313" key="5">
    <source>
        <dbReference type="Proteomes" id="UP000728185"/>
    </source>
</evidence>
<keyword evidence="5" id="KW-1185">Reference proteome</keyword>
<dbReference type="OrthoDB" id="9983798at2759"/>
<reference evidence="4" key="1">
    <citation type="submission" date="2019-05" db="EMBL/GenBank/DDBJ databases">
        <title>Annotation for the trematode Fasciolopsis buski.</title>
        <authorList>
            <person name="Choi Y.-J."/>
        </authorList>
    </citation>
    <scope>NUCLEOTIDE SEQUENCE</scope>
    <source>
        <strain evidence="4">HT</strain>
        <tissue evidence="4">Whole worm</tissue>
    </source>
</reference>
<dbReference type="InterPro" id="IPR045027">
    <property type="entry name" value="Homer"/>
</dbReference>
<dbReference type="PROSITE" id="PS50229">
    <property type="entry name" value="WH1"/>
    <property type="match status" value="1"/>
</dbReference>
<feature type="region of interest" description="Disordered" evidence="2">
    <location>
        <begin position="88"/>
        <end position="119"/>
    </location>
</feature>
<dbReference type="PANTHER" id="PTHR10918">
    <property type="entry name" value="HOMER"/>
    <property type="match status" value="1"/>
</dbReference>
<dbReference type="InterPro" id="IPR000697">
    <property type="entry name" value="WH1/EVH1_dom"/>
</dbReference>
<accession>A0A8E0RWI2</accession>
<dbReference type="GO" id="GO:0035256">
    <property type="term" value="F:G protein-coupled glutamate receptor binding"/>
    <property type="evidence" value="ECO:0007669"/>
    <property type="project" value="InterPro"/>
</dbReference>
<evidence type="ECO:0000313" key="4">
    <source>
        <dbReference type="EMBL" id="KAA0189741.1"/>
    </source>
</evidence>
<dbReference type="Proteomes" id="UP000728185">
    <property type="component" value="Unassembled WGS sequence"/>
</dbReference>
<feature type="coiled-coil region" evidence="1">
    <location>
        <begin position="128"/>
        <end position="155"/>
    </location>
</feature>
<dbReference type="EMBL" id="LUCM01007552">
    <property type="protein sequence ID" value="KAA0189741.1"/>
    <property type="molecule type" value="Genomic_DNA"/>
</dbReference>
<proteinExistence type="predicted"/>
<feature type="compositionally biased region" description="Low complexity" evidence="2">
    <location>
        <begin position="53"/>
        <end position="66"/>
    </location>
</feature>
<feature type="region of interest" description="Disordered" evidence="2">
    <location>
        <begin position="1"/>
        <end position="23"/>
    </location>
</feature>
<keyword evidence="1" id="KW-0175">Coiled coil</keyword>
<gene>
    <name evidence="4" type="ORF">FBUS_10284</name>
</gene>
<name>A0A8E0RWI2_9TREM</name>
<dbReference type="Gene3D" id="2.30.29.30">
    <property type="entry name" value="Pleckstrin-homology domain (PH domain)/Phosphotyrosine-binding domain (PTB)"/>
    <property type="match status" value="1"/>
</dbReference>